<proteinExistence type="predicted"/>
<keyword evidence="1" id="KW-0472">Membrane</keyword>
<organism evidence="2 3">
    <name type="scientific">Chelativorans composti</name>
    <dbReference type="NCBI Taxonomy" id="768533"/>
    <lineage>
        <taxon>Bacteria</taxon>
        <taxon>Pseudomonadati</taxon>
        <taxon>Pseudomonadota</taxon>
        <taxon>Alphaproteobacteria</taxon>
        <taxon>Hyphomicrobiales</taxon>
        <taxon>Phyllobacteriaceae</taxon>
        <taxon>Chelativorans</taxon>
    </lineage>
</organism>
<evidence type="ECO:0000313" key="2">
    <source>
        <dbReference type="EMBL" id="MFD2260051.1"/>
    </source>
</evidence>
<feature type="transmembrane region" description="Helical" evidence="1">
    <location>
        <begin position="86"/>
        <end position="103"/>
    </location>
</feature>
<feature type="transmembrane region" description="Helical" evidence="1">
    <location>
        <begin position="109"/>
        <end position="131"/>
    </location>
</feature>
<sequence length="141" mass="15953">MSEHFTGQIAVRPSPAQYGLEILQRAVALLCLVQGVLYWTRLIGLYPSEEWRFDLLPAYWRIAAGSLAVLFPFASVGLWTLASWGPVIWFVCAASETVMFTFMSDLFGFRPWVVAGHLLTAACYVALRIAVHREEKKQEQE</sequence>
<dbReference type="Proteomes" id="UP001597373">
    <property type="component" value="Unassembled WGS sequence"/>
</dbReference>
<reference evidence="3" key="1">
    <citation type="journal article" date="2019" name="Int. J. Syst. Evol. Microbiol.">
        <title>The Global Catalogue of Microorganisms (GCM) 10K type strain sequencing project: providing services to taxonomists for standard genome sequencing and annotation.</title>
        <authorList>
            <consortium name="The Broad Institute Genomics Platform"/>
            <consortium name="The Broad Institute Genome Sequencing Center for Infectious Disease"/>
            <person name="Wu L."/>
            <person name="Ma J."/>
        </authorList>
    </citation>
    <scope>NUCLEOTIDE SEQUENCE [LARGE SCALE GENOMIC DNA]</scope>
    <source>
        <strain evidence="3">KCTC 23707</strain>
    </source>
</reference>
<evidence type="ECO:0000256" key="1">
    <source>
        <dbReference type="SAM" id="Phobius"/>
    </source>
</evidence>
<accession>A0ABW5DHS6</accession>
<gene>
    <name evidence="2" type="ORF">ACFSMZ_09765</name>
</gene>
<dbReference type="InterPro" id="IPR046161">
    <property type="entry name" value="DUF6163"/>
</dbReference>
<dbReference type="RefSeq" id="WP_345100634.1">
    <property type="nucleotide sequence ID" value="NZ_BAABGS010000075.1"/>
</dbReference>
<evidence type="ECO:0000313" key="3">
    <source>
        <dbReference type="Proteomes" id="UP001597373"/>
    </source>
</evidence>
<name>A0ABW5DHS6_9HYPH</name>
<comment type="caution">
    <text evidence="2">The sequence shown here is derived from an EMBL/GenBank/DDBJ whole genome shotgun (WGS) entry which is preliminary data.</text>
</comment>
<keyword evidence="1" id="KW-0812">Transmembrane</keyword>
<protein>
    <submittedName>
        <fullName evidence="2">DUF6163 family protein</fullName>
    </submittedName>
</protein>
<feature type="transmembrane region" description="Helical" evidence="1">
    <location>
        <begin position="22"/>
        <end position="39"/>
    </location>
</feature>
<keyword evidence="3" id="KW-1185">Reference proteome</keyword>
<dbReference type="Pfam" id="PF19660">
    <property type="entry name" value="DUF6163"/>
    <property type="match status" value="1"/>
</dbReference>
<keyword evidence="1" id="KW-1133">Transmembrane helix</keyword>
<feature type="transmembrane region" description="Helical" evidence="1">
    <location>
        <begin position="59"/>
        <end position="79"/>
    </location>
</feature>
<dbReference type="EMBL" id="JBHUIR010000034">
    <property type="protein sequence ID" value="MFD2260051.1"/>
    <property type="molecule type" value="Genomic_DNA"/>
</dbReference>